<keyword evidence="9 12" id="KW-0472">Membrane</keyword>
<keyword evidence="7 12" id="KW-1133">Transmembrane helix</keyword>
<evidence type="ECO:0000256" key="4">
    <source>
        <dbReference type="ARBA" id="ARBA00022448"/>
    </source>
</evidence>
<keyword evidence="4" id="KW-0813">Transport</keyword>
<comment type="function">
    <text evidence="1">Mediates high-affinity intracellular uptake of the rare oligo-element molybdenum.</text>
</comment>
<name>A0A2P7ZU93_9PEZI</name>
<evidence type="ECO:0000256" key="12">
    <source>
        <dbReference type="SAM" id="Phobius"/>
    </source>
</evidence>
<dbReference type="Gene3D" id="1.20.1250.20">
    <property type="entry name" value="MFS general substrate transporter like domains"/>
    <property type="match status" value="1"/>
</dbReference>
<dbReference type="OrthoDB" id="263957at2759"/>
<comment type="caution">
    <text evidence="13">The sequence shown here is derived from an EMBL/GenBank/DDBJ whole genome shotgun (WGS) entry which is preliminary data.</text>
</comment>
<evidence type="ECO:0000313" key="14">
    <source>
        <dbReference type="Proteomes" id="UP000243723"/>
    </source>
</evidence>
<keyword evidence="5" id="KW-1003">Cell membrane</keyword>
<dbReference type="InterPro" id="IPR008509">
    <property type="entry name" value="MOT2/MFSD5"/>
</dbReference>
<dbReference type="PANTHER" id="PTHR23516">
    <property type="entry name" value="SAM (S-ADENOSYL METHIONINE) TRANSPORTER"/>
    <property type="match status" value="1"/>
</dbReference>
<protein>
    <recommendedName>
        <fullName evidence="3">Molybdate-anion transporter</fullName>
    </recommendedName>
    <alternativeName>
        <fullName evidence="10">Major facilitator superfamily domain-containing protein 5</fullName>
    </alternativeName>
    <alternativeName>
        <fullName evidence="11">Molybdate transporter 2 homolog</fullName>
    </alternativeName>
</protein>
<comment type="subcellular location">
    <subcellularLocation>
        <location evidence="2">Cell membrane</location>
        <topology evidence="2">Multi-pass membrane protein</topology>
    </subcellularLocation>
</comment>
<feature type="transmembrane region" description="Helical" evidence="12">
    <location>
        <begin position="366"/>
        <end position="388"/>
    </location>
</feature>
<dbReference type="STRING" id="40998.A0A2P7ZU93"/>
<organism evidence="13 14">
    <name type="scientific">Elsinoe australis</name>
    <dbReference type="NCBI Taxonomy" id="40998"/>
    <lineage>
        <taxon>Eukaryota</taxon>
        <taxon>Fungi</taxon>
        <taxon>Dikarya</taxon>
        <taxon>Ascomycota</taxon>
        <taxon>Pezizomycotina</taxon>
        <taxon>Dothideomycetes</taxon>
        <taxon>Dothideomycetidae</taxon>
        <taxon>Myriangiales</taxon>
        <taxon>Elsinoaceae</taxon>
        <taxon>Elsinoe</taxon>
    </lineage>
</organism>
<evidence type="ECO:0000313" key="13">
    <source>
        <dbReference type="EMBL" id="PSK51766.1"/>
    </source>
</evidence>
<dbReference type="PANTHER" id="PTHR23516:SF1">
    <property type="entry name" value="MOLYBDATE-ANION TRANSPORTER"/>
    <property type="match status" value="1"/>
</dbReference>
<evidence type="ECO:0000256" key="2">
    <source>
        <dbReference type="ARBA" id="ARBA00004651"/>
    </source>
</evidence>
<reference evidence="13 14" key="1">
    <citation type="submission" date="2017-05" db="EMBL/GenBank/DDBJ databases">
        <title>Draft genome sequence of Elsinoe australis.</title>
        <authorList>
            <person name="Cheng Q."/>
        </authorList>
    </citation>
    <scope>NUCLEOTIDE SEQUENCE [LARGE SCALE GENOMIC DNA]</scope>
    <source>
        <strain evidence="13 14">NL1</strain>
    </source>
</reference>
<dbReference type="Proteomes" id="UP000243723">
    <property type="component" value="Unassembled WGS sequence"/>
</dbReference>
<keyword evidence="8" id="KW-0406">Ion transport</keyword>
<dbReference type="EMBL" id="NHZQ01000121">
    <property type="protein sequence ID" value="PSK51766.1"/>
    <property type="molecule type" value="Genomic_DNA"/>
</dbReference>
<feature type="transmembrane region" description="Helical" evidence="12">
    <location>
        <begin position="431"/>
        <end position="449"/>
    </location>
</feature>
<gene>
    <name evidence="13" type="ORF">B9Z65_3033</name>
</gene>
<evidence type="ECO:0000256" key="6">
    <source>
        <dbReference type="ARBA" id="ARBA00022692"/>
    </source>
</evidence>
<dbReference type="GO" id="GO:0006811">
    <property type="term" value="P:monoatomic ion transport"/>
    <property type="evidence" value="ECO:0007669"/>
    <property type="project" value="UniProtKB-KW"/>
</dbReference>
<feature type="transmembrane region" description="Helical" evidence="12">
    <location>
        <begin position="270"/>
        <end position="290"/>
    </location>
</feature>
<dbReference type="SUPFAM" id="SSF103473">
    <property type="entry name" value="MFS general substrate transporter"/>
    <property type="match status" value="1"/>
</dbReference>
<feature type="transmembrane region" description="Helical" evidence="12">
    <location>
        <begin position="218"/>
        <end position="235"/>
    </location>
</feature>
<dbReference type="Pfam" id="PF05631">
    <property type="entry name" value="MFS_5"/>
    <property type="match status" value="1"/>
</dbReference>
<evidence type="ECO:0000256" key="5">
    <source>
        <dbReference type="ARBA" id="ARBA00022475"/>
    </source>
</evidence>
<dbReference type="GO" id="GO:0015098">
    <property type="term" value="F:molybdate ion transmembrane transporter activity"/>
    <property type="evidence" value="ECO:0007669"/>
    <property type="project" value="InterPro"/>
</dbReference>
<dbReference type="AlphaFoldDB" id="A0A2P7ZU93"/>
<feature type="transmembrane region" description="Helical" evidence="12">
    <location>
        <begin position="61"/>
        <end position="82"/>
    </location>
</feature>
<feature type="transmembrane region" description="Helical" evidence="12">
    <location>
        <begin position="94"/>
        <end position="111"/>
    </location>
</feature>
<evidence type="ECO:0000256" key="9">
    <source>
        <dbReference type="ARBA" id="ARBA00023136"/>
    </source>
</evidence>
<evidence type="ECO:0000256" key="1">
    <source>
        <dbReference type="ARBA" id="ARBA00003019"/>
    </source>
</evidence>
<feature type="transmembrane region" description="Helical" evidence="12">
    <location>
        <begin position="400"/>
        <end position="419"/>
    </location>
</feature>
<feature type="transmembrane region" description="Helical" evidence="12">
    <location>
        <begin position="123"/>
        <end position="139"/>
    </location>
</feature>
<evidence type="ECO:0000256" key="10">
    <source>
        <dbReference type="ARBA" id="ARBA00030646"/>
    </source>
</evidence>
<evidence type="ECO:0000256" key="8">
    <source>
        <dbReference type="ARBA" id="ARBA00023065"/>
    </source>
</evidence>
<sequence length="450" mass="49457">MAFYEINLAVLVLINAVLFLRQRKTSATAESGRADGASEEASERKWEDDASQRTAFIRTYLSAYLLATAGDWLQGPHIYAIYRYDKGLEETTTAALYATGFISGAVSATFVGQLADKYGRKKACLVYCASYLACCLTMLSDNLMILYVGRVFGGISTTLLYSAFETWMITEYHHRGLEATGLSTATVFGRQTTFNSVVAIFTGVAGELLVSYTGTRKAPFLLAGLVFILAAFWISTTWTENYGNTNDGSPKTSLSEIASAAKSMWKDKRIFALAVASSVFESMMYLFVFFWSAAITSARSIAGVEDSPPFGLIFSCFMCAMMAGSLMFTMFSSTHSIFSASYILKIAMTAASLALMTTIINYREDLVFWAFCIVELCVGLYFPSMNFLKGNIVEDGARGKVYSLIRLPLNAFVVIAHSLAEEGDHHRNNVFLTFGGGLLLAFIVVQRFIE</sequence>
<evidence type="ECO:0000256" key="11">
    <source>
        <dbReference type="ARBA" id="ARBA00032555"/>
    </source>
</evidence>
<feature type="transmembrane region" description="Helical" evidence="12">
    <location>
        <begin position="310"/>
        <end position="330"/>
    </location>
</feature>
<dbReference type="InterPro" id="IPR036259">
    <property type="entry name" value="MFS_trans_sf"/>
</dbReference>
<feature type="transmembrane region" description="Helical" evidence="12">
    <location>
        <begin position="342"/>
        <end position="360"/>
    </location>
</feature>
<keyword evidence="6 12" id="KW-0812">Transmembrane</keyword>
<dbReference type="CDD" id="cd17487">
    <property type="entry name" value="MFS_MFSD5_like"/>
    <property type="match status" value="1"/>
</dbReference>
<keyword evidence="14" id="KW-1185">Reference proteome</keyword>
<dbReference type="GO" id="GO:0005886">
    <property type="term" value="C:plasma membrane"/>
    <property type="evidence" value="ECO:0007669"/>
    <property type="project" value="UniProtKB-SubCell"/>
</dbReference>
<proteinExistence type="predicted"/>
<evidence type="ECO:0000256" key="3">
    <source>
        <dbReference type="ARBA" id="ARBA00021242"/>
    </source>
</evidence>
<accession>A0A2P7ZU93</accession>
<feature type="transmembrane region" description="Helical" evidence="12">
    <location>
        <begin position="6"/>
        <end position="21"/>
    </location>
</feature>
<evidence type="ECO:0000256" key="7">
    <source>
        <dbReference type="ARBA" id="ARBA00022989"/>
    </source>
</evidence>